<keyword evidence="3" id="KW-0378">Hydrolase</keyword>
<comment type="similarity">
    <text evidence="1">Belongs to the DNA2/NAM7 helicase family.</text>
</comment>
<accession>A0ABP0GVQ6</accession>
<dbReference type="InterPro" id="IPR001900">
    <property type="entry name" value="RNase_II/R"/>
</dbReference>
<dbReference type="Pfam" id="PF13086">
    <property type="entry name" value="AAA_11"/>
    <property type="match status" value="1"/>
</dbReference>
<organism evidence="7 8">
    <name type="scientific">Clavelina lepadiformis</name>
    <name type="common">Light-bulb sea squirt</name>
    <name type="synonym">Ascidia lepadiformis</name>
    <dbReference type="NCBI Taxonomy" id="159417"/>
    <lineage>
        <taxon>Eukaryota</taxon>
        <taxon>Metazoa</taxon>
        <taxon>Chordata</taxon>
        <taxon>Tunicata</taxon>
        <taxon>Ascidiacea</taxon>
        <taxon>Aplousobranchia</taxon>
        <taxon>Clavelinidae</taxon>
        <taxon>Clavelina</taxon>
    </lineage>
</organism>
<evidence type="ECO:0000313" key="8">
    <source>
        <dbReference type="Proteomes" id="UP001642483"/>
    </source>
</evidence>
<proteinExistence type="inferred from homology"/>
<evidence type="ECO:0000313" key="7">
    <source>
        <dbReference type="EMBL" id="CAK8694335.1"/>
    </source>
</evidence>
<keyword evidence="8" id="KW-1185">Reference proteome</keyword>
<dbReference type="InterPro" id="IPR047187">
    <property type="entry name" value="SF1_C_Upf1"/>
</dbReference>
<dbReference type="Pfam" id="PF13087">
    <property type="entry name" value="AAA_12"/>
    <property type="match status" value="1"/>
</dbReference>
<dbReference type="Pfam" id="PF00773">
    <property type="entry name" value="RNB"/>
    <property type="match status" value="1"/>
</dbReference>
<feature type="domain" description="RNB" evidence="6">
    <location>
        <begin position="283"/>
        <end position="652"/>
    </location>
</feature>
<dbReference type="CDD" id="cd18808">
    <property type="entry name" value="SF1_C_Upf1"/>
    <property type="match status" value="1"/>
</dbReference>
<dbReference type="Proteomes" id="UP001642483">
    <property type="component" value="Unassembled WGS sequence"/>
</dbReference>
<dbReference type="Pfam" id="PF25049">
    <property type="entry name" value="OB_HELZ2"/>
    <property type="match status" value="1"/>
</dbReference>
<dbReference type="Gene3D" id="2.40.50.690">
    <property type="match status" value="1"/>
</dbReference>
<dbReference type="EMBL" id="CAWYQH010000141">
    <property type="protein sequence ID" value="CAK8694335.1"/>
    <property type="molecule type" value="Genomic_DNA"/>
</dbReference>
<dbReference type="Gene3D" id="3.40.50.300">
    <property type="entry name" value="P-loop containing nucleotide triphosphate hydrolases"/>
    <property type="match status" value="2"/>
</dbReference>
<dbReference type="SUPFAM" id="SSF50249">
    <property type="entry name" value="Nucleic acid-binding proteins"/>
    <property type="match status" value="2"/>
</dbReference>
<dbReference type="InterPro" id="IPR041677">
    <property type="entry name" value="DNA2/NAM7_AAA_11"/>
</dbReference>
<dbReference type="InterPro" id="IPR056787">
    <property type="entry name" value="OB_HELZ2"/>
</dbReference>
<keyword evidence="4" id="KW-0347">Helicase</keyword>
<evidence type="ECO:0000259" key="6">
    <source>
        <dbReference type="SMART" id="SM00955"/>
    </source>
</evidence>
<name>A0ABP0GVQ6_CLALP</name>
<dbReference type="InterPro" id="IPR012340">
    <property type="entry name" value="NA-bd_OB-fold"/>
</dbReference>
<comment type="caution">
    <text evidence="7">The sequence shown here is derived from an EMBL/GenBank/DDBJ whole genome shotgun (WGS) entry which is preliminary data.</text>
</comment>
<evidence type="ECO:0000256" key="5">
    <source>
        <dbReference type="ARBA" id="ARBA00022840"/>
    </source>
</evidence>
<gene>
    <name evidence="7" type="ORF">CVLEPA_LOCUS27713</name>
</gene>
<dbReference type="InterPro" id="IPR050534">
    <property type="entry name" value="Coronavir_polyprotein_1ab"/>
</dbReference>
<keyword evidence="2" id="KW-0547">Nucleotide-binding</keyword>
<evidence type="ECO:0000256" key="1">
    <source>
        <dbReference type="ARBA" id="ARBA00007913"/>
    </source>
</evidence>
<dbReference type="SUPFAM" id="SSF52540">
    <property type="entry name" value="P-loop containing nucleoside triphosphate hydrolases"/>
    <property type="match status" value="1"/>
</dbReference>
<evidence type="ECO:0000256" key="3">
    <source>
        <dbReference type="ARBA" id="ARBA00022801"/>
    </source>
</evidence>
<dbReference type="InterPro" id="IPR041679">
    <property type="entry name" value="DNA2/NAM7-like_C"/>
</dbReference>
<dbReference type="InterPro" id="IPR027417">
    <property type="entry name" value="P-loop_NTPase"/>
</dbReference>
<protein>
    <recommendedName>
        <fullName evidence="6">RNB domain-containing protein</fullName>
    </recommendedName>
</protein>
<reference evidence="7 8" key="1">
    <citation type="submission" date="2024-02" db="EMBL/GenBank/DDBJ databases">
        <authorList>
            <person name="Daric V."/>
            <person name="Darras S."/>
        </authorList>
    </citation>
    <scope>NUCLEOTIDE SEQUENCE [LARGE SCALE GENOMIC DNA]</scope>
</reference>
<keyword evidence="5" id="KW-0067">ATP-binding</keyword>
<evidence type="ECO:0000256" key="2">
    <source>
        <dbReference type="ARBA" id="ARBA00022741"/>
    </source>
</evidence>
<dbReference type="PANTHER" id="PTHR43788">
    <property type="entry name" value="DNA2/NAM7 HELICASE FAMILY MEMBER"/>
    <property type="match status" value="1"/>
</dbReference>
<dbReference type="SMART" id="SM00955">
    <property type="entry name" value="RNB"/>
    <property type="match status" value="1"/>
</dbReference>
<sequence length="1554" mass="178882">MNFKISKDKFVGSFTLSDDPNEPDEDVFSWNREGEITTLYKKNSVEKLEKMLKDEPNRYKQCRLERQEHFLGTAVILKPGNAENGRKVNITTKKNHGRTFDGDIVVVEIFTQNTLSSSNEETNLTGRVVGVLKRKEDIYSKIFICRLDDFMRMVPIDEKYFKFYIKSPYYKIRAKRVHFYKRLPIEHENSEIGLEFKRFQCVNPHSSHHQEADLYSVRYMHWSCNHFYPFGYVEGTFPAGKSTIFDVRYKAPGVHRNEIKNEAMKFVEEFSRKEATSITTEEREDLTKLFTFTIDGKNTEIFDDGFSVEKCKDHEHCWKVGIHVTDVTSFVPEDSELDIEAEKRGSSFTGNDTDKGKMLPQPINEKCSLTSEKKRLVVSLFIHSSQPPLHIYTSHKLKGANHEMPQPQLTKIKIRKNLTFSHAQKYLNKQVDLLNSENDFTVLFEKINKLWTIMWELRVLRLGTAAFYKEPDDPGNDWHNVCMAQILVEEAMITYNSCMAYYMKSSGESFIGRAEKASIAADVEIWNPSVLSLYQKSYWTFINRNSQIKKTSLETTMPVSSEVWEIIEDALNNDKVETAVLLACCDDKQPMLIPGLNRFKAITPKTVPKKMNHVDDTTHFLLRVKAYAHCSSPLRRYADIVNQRVVVGLLCNRKVEGKNSYNLPEDITQNLKKKVHELSRREEDAVNHERALHYYHFVKNFKPEFHEGFLTKVDDLKVSATFPSLTRTFEIPKAEIALFQTENTKFTWMFRSCSLSNQEHRRRDDKDCDDDYYPNLSACKAIGTRKWLNFLLLLESDLLLQEKRNDVKNALLDIIANVEDIPVNSTAAQSTLNHFFKLEIDIKLQPLHFQLSRGVEWGIPTLVPQLVHLNDQFDVCLQHRRHVDVFEIHRPAEEKLKFKNIKMKYYHDHWVSLVRLDGQYSAVHTLNSIYLNSVDVALEVKNDQIMGCFMLEKIFCQERFIYFQEGDLLCLREQQSSSGCVWIAHAEITEVGNKTSTTKVKFAVSKYHKDGLPPPPYPRQVTCELIPLDISHRRMIKALHALHNPDLPAFIRNIYLDTSNQESMISDIRIDHVINSVGSVRVKAFNVDLNEEQIKNIKTALKNRFTLIQGPPGTGKSLMGAHLAYYFCRINKALTKKAKVLYCGPSNKSVDVVAEYLMKTKLLKIVRVYGSMLEERDFPIPNKPKLFGLSEKPSRPPDPKLHPIALHHIIREKGKPFAEKLKEFDLKFAEALKNQNKADCIKLQTYQEYDKLLKEAKEAELKDKDIVLCTCIAAGGPLLSGLTYAQCIIDECGMCSEPECLVPLVTAAKSEEHLQVTLIGDHKQLQPIVTCHEAKRGGLDKSLFERLSKHALRLTRQYRMHPGICEFPSKKFYGGELITDESVEKRPVVVNPIKFYHVNGKEEEDSSKSKFNTKEAELVVTLVKKMLEKFQAKNIMILTPYLAQCSKIRKIINSKLGVNLHVGTVVTSQGSEADCIVLSLVRSNQMLPLEEDPETAWVFRNIGFVSDDHQINVAITRARLALRIVGNKDLLSKYSTWKHLVADYKTKNALEETK</sequence>
<evidence type="ECO:0000256" key="4">
    <source>
        <dbReference type="ARBA" id="ARBA00022806"/>
    </source>
</evidence>
<dbReference type="PANTHER" id="PTHR43788:SF16">
    <property type="entry name" value="HELICASE WITH ZINC FINGER 2"/>
    <property type="match status" value="1"/>
</dbReference>